<dbReference type="EMBL" id="AQQX01000014">
    <property type="protein sequence ID" value="KGM47131.1"/>
    <property type="molecule type" value="Genomic_DNA"/>
</dbReference>
<dbReference type="AlphaFoldDB" id="A0A0A0E7X8"/>
<evidence type="ECO:0000313" key="2">
    <source>
        <dbReference type="EMBL" id="KGM47131.1"/>
    </source>
</evidence>
<evidence type="ECO:0000259" key="1">
    <source>
        <dbReference type="Pfam" id="PF02602"/>
    </source>
</evidence>
<dbReference type="InterPro" id="IPR036108">
    <property type="entry name" value="4pyrrol_syn_uPrphyn_synt_sf"/>
</dbReference>
<proteinExistence type="predicted"/>
<dbReference type="GO" id="GO:0033014">
    <property type="term" value="P:tetrapyrrole biosynthetic process"/>
    <property type="evidence" value="ECO:0007669"/>
    <property type="project" value="InterPro"/>
</dbReference>
<accession>A0A0A0E7X8</accession>
<gene>
    <name evidence="2" type="ORF">ATO9_20050</name>
</gene>
<dbReference type="SUPFAM" id="SSF69618">
    <property type="entry name" value="HemD-like"/>
    <property type="match status" value="1"/>
</dbReference>
<dbReference type="STRING" id="1461694.ATO9_20050"/>
<dbReference type="Gene3D" id="3.40.50.10090">
    <property type="match status" value="2"/>
</dbReference>
<organism evidence="2 3">
    <name type="scientific">Pseudooceanicola atlanticus</name>
    <dbReference type="NCBI Taxonomy" id="1461694"/>
    <lineage>
        <taxon>Bacteria</taxon>
        <taxon>Pseudomonadati</taxon>
        <taxon>Pseudomonadota</taxon>
        <taxon>Alphaproteobacteria</taxon>
        <taxon>Rhodobacterales</taxon>
        <taxon>Paracoccaceae</taxon>
        <taxon>Pseudooceanicola</taxon>
    </lineage>
</organism>
<dbReference type="eggNOG" id="COG1587">
    <property type="taxonomic scope" value="Bacteria"/>
</dbReference>
<dbReference type="InterPro" id="IPR003754">
    <property type="entry name" value="4pyrrol_synth_uPrphyn_synth"/>
</dbReference>
<comment type="caution">
    <text evidence="2">The sequence shown here is derived from an EMBL/GenBank/DDBJ whole genome shotgun (WGS) entry which is preliminary data.</text>
</comment>
<dbReference type="Proteomes" id="UP000030004">
    <property type="component" value="Unassembled WGS sequence"/>
</dbReference>
<dbReference type="Pfam" id="PF02602">
    <property type="entry name" value="HEM4"/>
    <property type="match status" value="1"/>
</dbReference>
<name>A0A0A0E7X8_9RHOB</name>
<keyword evidence="3" id="KW-1185">Reference proteome</keyword>
<dbReference type="CDD" id="cd06578">
    <property type="entry name" value="HemD"/>
    <property type="match status" value="1"/>
</dbReference>
<dbReference type="GO" id="GO:0004852">
    <property type="term" value="F:uroporphyrinogen-III synthase activity"/>
    <property type="evidence" value="ECO:0007669"/>
    <property type="project" value="InterPro"/>
</dbReference>
<feature type="domain" description="Tetrapyrrole biosynthesis uroporphyrinogen III synthase" evidence="1">
    <location>
        <begin position="19"/>
        <end position="220"/>
    </location>
</feature>
<evidence type="ECO:0000313" key="3">
    <source>
        <dbReference type="Proteomes" id="UP000030004"/>
    </source>
</evidence>
<protein>
    <recommendedName>
        <fullName evidence="1">Tetrapyrrole biosynthesis uroporphyrinogen III synthase domain-containing protein</fullName>
    </recommendedName>
</protein>
<dbReference type="RefSeq" id="WP_043753455.1">
    <property type="nucleotide sequence ID" value="NZ_CP051248.1"/>
</dbReference>
<sequence length="237" mass="24309">MRPVILMTRPAHDGASTAAELAAMTGCDVVQSPVLDVRRAAALPPMEGVAGVILTSRNAARVYGDLGGPERPAICVGEATARAARAAGLHAEVRGGDAEALVQAMLADPVAGRWVHLRGRHARGDVAARLNAAGQDVSEAVIYDQVPLPLTDAARDLLGGDAPVIVPLYSPRSAKEFRRQADPGAPLHCIAMSANVAAELDGMSGVDLIIAEAPDAAAMARAVMATLQRVEGTGGAH</sequence>
<reference evidence="2 3" key="1">
    <citation type="journal article" date="2015" name="Antonie Van Leeuwenhoek">
        <title>Pseudooceanicola atlanticus gen. nov. sp. nov., isolated from surface seawater of the Atlantic Ocean and reclassification of Oceanicola batsensis, Oceanicola marinus, Oceanicola nitratireducens, Oceanicola nanhaiensis, Oceanicola antarcticus and Oceanicola flagellatus, as Pseudooceanicola batsensis comb. nov., Pseudooceanicola marinus comb. nov., Pseudooceanicola nitratireducens comb. nov., Pseudooceanicola nanhaiensis comb. nov., Pseudooceanicola antarcticus comb. nov., and Pseudooceanicola flagellatus comb. nov.</title>
        <authorList>
            <person name="Lai Q."/>
            <person name="Li G."/>
            <person name="Liu X."/>
            <person name="Du Y."/>
            <person name="Sun F."/>
            <person name="Shao Z."/>
        </authorList>
    </citation>
    <scope>NUCLEOTIDE SEQUENCE [LARGE SCALE GENOMIC DNA]</scope>
    <source>
        <strain evidence="2 3">22II-s11g</strain>
    </source>
</reference>